<dbReference type="STRING" id="1195763.ABT56_12070"/>
<reference evidence="1 2" key="1">
    <citation type="submission" date="2015-05" db="EMBL/GenBank/DDBJ databases">
        <title>Photobacterium galathea sp. nov.</title>
        <authorList>
            <person name="Machado H."/>
            <person name="Gram L."/>
        </authorList>
    </citation>
    <scope>NUCLEOTIDE SEQUENCE [LARGE SCALE GENOMIC DNA]</scope>
    <source>
        <strain evidence="1 2">CGMCC 1.12159</strain>
    </source>
</reference>
<proteinExistence type="predicted"/>
<dbReference type="AlphaFoldDB" id="A0A0J1H0U1"/>
<evidence type="ECO:0000313" key="1">
    <source>
        <dbReference type="EMBL" id="KLV05438.1"/>
    </source>
</evidence>
<evidence type="ECO:0000313" key="2">
    <source>
        <dbReference type="Proteomes" id="UP000036097"/>
    </source>
</evidence>
<gene>
    <name evidence="1" type="ORF">ABT56_12070</name>
</gene>
<accession>A0A0J1H0U1</accession>
<name>A0A0J1H0U1_9GAMM</name>
<comment type="caution">
    <text evidence="1">The sequence shown here is derived from an EMBL/GenBank/DDBJ whole genome shotgun (WGS) entry which is preliminary data.</text>
</comment>
<organism evidence="1 2">
    <name type="scientific">Photobacterium aquae</name>
    <dbReference type="NCBI Taxonomy" id="1195763"/>
    <lineage>
        <taxon>Bacteria</taxon>
        <taxon>Pseudomonadati</taxon>
        <taxon>Pseudomonadota</taxon>
        <taxon>Gammaproteobacteria</taxon>
        <taxon>Vibrionales</taxon>
        <taxon>Vibrionaceae</taxon>
        <taxon>Photobacterium</taxon>
    </lineage>
</organism>
<dbReference type="OrthoDB" id="5587613at2"/>
<dbReference type="Pfam" id="PF10952">
    <property type="entry name" value="DUF2753"/>
    <property type="match status" value="1"/>
</dbReference>
<dbReference type="PATRIC" id="fig|1195763.3.peg.2547"/>
<sequence length="147" mass="16840">MNTSRWEQHTLLADNAVKSNDFLMAVVHYQLALAESQQLEPLSFQTEELEDLLTIKVMSCHNLANFWQQQGDVEYELKYLQLASEQIMTLIPQCPRAHCESFMSSLGCCKSALIAFLKRHPNPIVAKQVENMSLTNQCELIAKFKLH</sequence>
<dbReference type="EMBL" id="LDOT01000014">
    <property type="protein sequence ID" value="KLV05438.1"/>
    <property type="molecule type" value="Genomic_DNA"/>
</dbReference>
<protein>
    <submittedName>
        <fullName evidence="1">Membrane protein</fullName>
    </submittedName>
</protein>
<dbReference type="RefSeq" id="WP_047879120.1">
    <property type="nucleotide sequence ID" value="NZ_LDOT01000014.1"/>
</dbReference>
<dbReference type="InterPro" id="IPR020206">
    <property type="entry name" value="Uncharacterised_VP2110"/>
</dbReference>
<dbReference type="Proteomes" id="UP000036097">
    <property type="component" value="Unassembled WGS sequence"/>
</dbReference>
<keyword evidence="2" id="KW-1185">Reference proteome</keyword>